<dbReference type="InterPro" id="IPR025665">
    <property type="entry name" value="Beta-barrel_OMP_2"/>
</dbReference>
<organism evidence="2 3">
    <name type="scientific">Chitinophaga japonensis</name>
    <name type="common">Flexibacter japonensis</name>
    <dbReference type="NCBI Taxonomy" id="104662"/>
    <lineage>
        <taxon>Bacteria</taxon>
        <taxon>Pseudomonadati</taxon>
        <taxon>Bacteroidota</taxon>
        <taxon>Chitinophagia</taxon>
        <taxon>Chitinophagales</taxon>
        <taxon>Chitinophagaceae</taxon>
        <taxon>Chitinophaga</taxon>
    </lineage>
</organism>
<proteinExistence type="predicted"/>
<protein>
    <submittedName>
        <fullName evidence="2">Outer membrane protein with beta-barrel domain</fullName>
    </submittedName>
</protein>
<evidence type="ECO:0000313" key="2">
    <source>
        <dbReference type="EMBL" id="TWI92287.1"/>
    </source>
</evidence>
<feature type="domain" description="Outer membrane protein beta-barrel" evidence="1">
    <location>
        <begin position="209"/>
        <end position="372"/>
    </location>
</feature>
<reference evidence="2 3" key="1">
    <citation type="journal article" date="2013" name="Stand. Genomic Sci.">
        <title>Genomic Encyclopedia of Type Strains, Phase I: The one thousand microbial genomes (KMG-I) project.</title>
        <authorList>
            <person name="Kyrpides N.C."/>
            <person name="Woyke T."/>
            <person name="Eisen J.A."/>
            <person name="Garrity G."/>
            <person name="Lilburn T.G."/>
            <person name="Beck B.J."/>
            <person name="Whitman W.B."/>
            <person name="Hugenholtz P."/>
            <person name="Klenk H.P."/>
        </authorList>
    </citation>
    <scope>NUCLEOTIDE SEQUENCE [LARGE SCALE GENOMIC DNA]</scope>
    <source>
        <strain evidence="2 3">DSM 13484</strain>
    </source>
</reference>
<dbReference type="Proteomes" id="UP000316778">
    <property type="component" value="Unassembled WGS sequence"/>
</dbReference>
<dbReference type="AlphaFoldDB" id="A0A562TFH3"/>
<dbReference type="Pfam" id="PF13568">
    <property type="entry name" value="OMP_b-brl_2"/>
    <property type="match status" value="1"/>
</dbReference>
<dbReference type="EMBL" id="VLLG01000002">
    <property type="protein sequence ID" value="TWI92287.1"/>
    <property type="molecule type" value="Genomic_DNA"/>
</dbReference>
<name>A0A562TFH3_CHIJA</name>
<accession>A0A562TFH3</accession>
<evidence type="ECO:0000313" key="3">
    <source>
        <dbReference type="Proteomes" id="UP000316778"/>
    </source>
</evidence>
<gene>
    <name evidence="2" type="ORF">LX66_1672</name>
</gene>
<evidence type="ECO:0000259" key="1">
    <source>
        <dbReference type="Pfam" id="PF13568"/>
    </source>
</evidence>
<sequence length="400" mass="45671">MLILCTLQAAAQKNYVPAIIITPESDSLRGLVDYRNWRKAPESIHFRKDLSAAEQTFTPLDIRGFLILPANELYVSRPVKLDITDESIDRLLATDEREHLEDTVFLLNIVQGVYNLYVYMDEHDRYHYVYDAEGQPVQELQVLRKKAPGSSSAILTLNHYQQQLYLLFGDCPSIAKRASRASYRENNLRELFAAYHRCRQPSTALTIKQTEKSSVRWGVLAGFSANTIRFTGDHPLARMPYTSSASVLPGLFLDIPCSRQRQQYWLGAELYYKTQDASGERIGARGQPVEQVDLKFTYLQLNVMFRYVYPKGRVRPFVNVGWGNAVVLSENENKRFREGYRDSEAIDGPRKHEGSIFGGLGVQYGRFQVEARHARTNGFSPYNALGTGIRSWQGVVRVRI</sequence>
<comment type="caution">
    <text evidence="2">The sequence shown here is derived from an EMBL/GenBank/DDBJ whole genome shotgun (WGS) entry which is preliminary data.</text>
</comment>
<keyword evidence="3" id="KW-1185">Reference proteome</keyword>